<dbReference type="AlphaFoldDB" id="A0A285PJ65"/>
<evidence type="ECO:0000256" key="1">
    <source>
        <dbReference type="SAM" id="Coils"/>
    </source>
</evidence>
<dbReference type="RefSeq" id="WP_105923539.1">
    <property type="nucleotide sequence ID" value="NZ_LT907846.1"/>
</dbReference>
<dbReference type="EMBL" id="LT907846">
    <property type="protein sequence ID" value="SNZ28662.1"/>
    <property type="molecule type" value="Genomic_DNA"/>
</dbReference>
<feature type="transmembrane region" description="Helical" evidence="2">
    <location>
        <begin position="175"/>
        <end position="201"/>
    </location>
</feature>
<proteinExistence type="predicted"/>
<feature type="coiled-coil region" evidence="1">
    <location>
        <begin position="92"/>
        <end position="119"/>
    </location>
</feature>
<reference evidence="3" key="1">
    <citation type="submission" date="2017-08" db="EMBL/GenBank/DDBJ databases">
        <authorList>
            <person name="de Groot N.N."/>
        </authorList>
    </citation>
    <scope>NUCLEOTIDE SEQUENCE</scope>
    <source>
        <strain evidence="3">ACA-DC 1533</strain>
    </source>
</reference>
<keyword evidence="2" id="KW-0812">Transmembrane</keyword>
<keyword evidence="2" id="KW-0472">Membrane</keyword>
<accession>A0A285PJ65</accession>
<organism evidence="3">
    <name type="scientific">Ligilactobacillus acidipiscis</name>
    <dbReference type="NCBI Taxonomy" id="89059"/>
    <lineage>
        <taxon>Bacteria</taxon>
        <taxon>Bacillati</taxon>
        <taxon>Bacillota</taxon>
        <taxon>Bacilli</taxon>
        <taxon>Lactobacillales</taxon>
        <taxon>Lactobacillaceae</taxon>
        <taxon>Ligilactobacillus</taxon>
    </lineage>
</organism>
<name>A0A285PJ65_9LACO</name>
<gene>
    <name evidence="3" type="ORF">PLAC3_P07</name>
</gene>
<sequence length="224" mass="26417">MNVDKKLFKQIYDAYDDNQIDFNNVPAFKELVEQAAQEQMAQVLNTTELEKKQQALLDEEQAWYHQEAEKMLKEKRRQLDNPGLHFSVYDDLRKYKQHATDLQAELKQQEKQFHEAEKKAFWQHAMVTLLAIANSLILVCLVLFVLKTLLYDGIWRGWGFYKLYNTVWALHTDHYIGSIILGIVGFIGIGIAIAFSFWCALQMTHYLTDFKLSRLKFWKKDKMS</sequence>
<keyword evidence="1" id="KW-0175">Coiled coil</keyword>
<evidence type="ECO:0008006" key="4">
    <source>
        <dbReference type="Google" id="ProtNLM"/>
    </source>
</evidence>
<protein>
    <recommendedName>
        <fullName evidence="4">Mobilization protein</fullName>
    </recommendedName>
</protein>
<keyword evidence="2" id="KW-1133">Transmembrane helix</keyword>
<evidence type="ECO:0000313" key="3">
    <source>
        <dbReference type="EMBL" id="SNZ28662.1"/>
    </source>
</evidence>
<evidence type="ECO:0000256" key="2">
    <source>
        <dbReference type="SAM" id="Phobius"/>
    </source>
</evidence>
<feature type="transmembrane region" description="Helical" evidence="2">
    <location>
        <begin position="121"/>
        <end position="146"/>
    </location>
</feature>